<evidence type="ECO:0000259" key="6">
    <source>
        <dbReference type="PROSITE" id="PS51186"/>
    </source>
</evidence>
<evidence type="ECO:0000313" key="8">
    <source>
        <dbReference type="Proteomes" id="UP000251213"/>
    </source>
</evidence>
<feature type="domain" description="N-acetyltransferase" evidence="6">
    <location>
        <begin position="29"/>
        <end position="192"/>
    </location>
</feature>
<dbReference type="Gene3D" id="3.40.630.30">
    <property type="match status" value="1"/>
</dbReference>
<dbReference type="Proteomes" id="UP000251213">
    <property type="component" value="Unassembled WGS sequence"/>
</dbReference>
<evidence type="ECO:0000256" key="2">
    <source>
        <dbReference type="ARBA" id="ARBA00004924"/>
    </source>
</evidence>
<comment type="pathway">
    <text evidence="2">Siderophore biosynthesis.</text>
</comment>
<dbReference type="PROSITE" id="PS51186">
    <property type="entry name" value="GNAT"/>
    <property type="match status" value="1"/>
</dbReference>
<comment type="caution">
    <text evidence="7">The sequence shown here is derived from an EMBL/GenBank/DDBJ whole genome shotgun (WGS) entry which is preliminary data.</text>
</comment>
<evidence type="ECO:0000256" key="4">
    <source>
        <dbReference type="ARBA" id="ARBA00023251"/>
    </source>
</evidence>
<dbReference type="EMBL" id="QJKK01000022">
    <property type="protein sequence ID" value="RAL21035.1"/>
    <property type="molecule type" value="Genomic_DNA"/>
</dbReference>
<name>A0A364K0J8_9BACL</name>
<dbReference type="AlphaFoldDB" id="A0A364K0J8"/>
<keyword evidence="4" id="KW-0046">Antibiotic resistance</keyword>
<dbReference type="InterPro" id="IPR000182">
    <property type="entry name" value="GNAT_dom"/>
</dbReference>
<dbReference type="GO" id="GO:0046677">
    <property type="term" value="P:response to antibiotic"/>
    <property type="evidence" value="ECO:0007669"/>
    <property type="project" value="UniProtKB-KW"/>
</dbReference>
<dbReference type="SMART" id="SM01006">
    <property type="entry name" value="AlcB"/>
    <property type="match status" value="1"/>
</dbReference>
<keyword evidence="8" id="KW-1185">Reference proteome</keyword>
<dbReference type="OrthoDB" id="9795206at2"/>
<reference evidence="7 8" key="1">
    <citation type="submission" date="2018-06" db="EMBL/GenBank/DDBJ databases">
        <title>Thermoflavimicrobium daqus sp. nov., a thermophilic microbe isolated from Moutai-flavour Daqu.</title>
        <authorList>
            <person name="Wang X."/>
            <person name="Zhou H."/>
        </authorList>
    </citation>
    <scope>NUCLEOTIDE SEQUENCE [LARGE SCALE GENOMIC DNA]</scope>
    <source>
        <strain evidence="7 8">FBKL4.011</strain>
    </source>
</reference>
<evidence type="ECO:0000256" key="5">
    <source>
        <dbReference type="ARBA" id="ARBA00031122"/>
    </source>
</evidence>
<dbReference type="Pfam" id="PF13523">
    <property type="entry name" value="Acetyltransf_8"/>
    <property type="match status" value="1"/>
</dbReference>
<reference evidence="7 8" key="2">
    <citation type="submission" date="2018-06" db="EMBL/GenBank/DDBJ databases">
        <authorList>
            <person name="Zhirakovskaya E."/>
        </authorList>
    </citation>
    <scope>NUCLEOTIDE SEQUENCE [LARGE SCALE GENOMIC DNA]</scope>
    <source>
        <strain evidence="7 8">FBKL4.011</strain>
    </source>
</reference>
<evidence type="ECO:0000313" key="7">
    <source>
        <dbReference type="EMBL" id="RAL21035.1"/>
    </source>
</evidence>
<comment type="function">
    <text evidence="1">Acyltransferase required for the direct transfer of medium- to long-chain fatty acyl moieties from a carrier protein (MbtL) on to the epsilon-amino group of lysine residue in the mycobactin core.</text>
</comment>
<proteinExistence type="predicted"/>
<protein>
    <recommendedName>
        <fullName evidence="3">Lysine N-acyltransferase MbtK</fullName>
    </recommendedName>
    <alternativeName>
        <fullName evidence="5">Mycobactin synthase protein K</fullName>
    </alternativeName>
</protein>
<dbReference type="PANTHER" id="PTHR31438">
    <property type="entry name" value="LYSINE N-ACYLTRANSFERASE C17G9.06C-RELATED"/>
    <property type="match status" value="1"/>
</dbReference>
<gene>
    <name evidence="7" type="ORF">DL897_17535</name>
</gene>
<evidence type="ECO:0000256" key="1">
    <source>
        <dbReference type="ARBA" id="ARBA00003818"/>
    </source>
</evidence>
<accession>A0A364K0J8</accession>
<dbReference type="SUPFAM" id="SSF55729">
    <property type="entry name" value="Acyl-CoA N-acyltransferases (Nat)"/>
    <property type="match status" value="1"/>
</dbReference>
<dbReference type="GO" id="GO:0016410">
    <property type="term" value="F:N-acyltransferase activity"/>
    <property type="evidence" value="ECO:0007669"/>
    <property type="project" value="TreeGrafter"/>
</dbReference>
<dbReference type="InterPro" id="IPR016181">
    <property type="entry name" value="Acyl_CoA_acyltransferase"/>
</dbReference>
<evidence type="ECO:0000256" key="3">
    <source>
        <dbReference type="ARBA" id="ARBA00020586"/>
    </source>
</evidence>
<organism evidence="7 8">
    <name type="scientific">Thermoflavimicrobium daqui</name>
    <dbReference type="NCBI Taxonomy" id="2137476"/>
    <lineage>
        <taxon>Bacteria</taxon>
        <taxon>Bacillati</taxon>
        <taxon>Bacillota</taxon>
        <taxon>Bacilli</taxon>
        <taxon>Bacillales</taxon>
        <taxon>Thermoactinomycetaceae</taxon>
        <taxon>Thermoflavimicrobium</taxon>
    </lineage>
</organism>
<dbReference type="InterPro" id="IPR019432">
    <property type="entry name" value="Acyltransferase_MbtK/IucB-like"/>
</dbReference>
<keyword evidence="7" id="KW-0808">Transferase</keyword>
<dbReference type="GO" id="GO:0019290">
    <property type="term" value="P:siderophore biosynthetic process"/>
    <property type="evidence" value="ECO:0007669"/>
    <property type="project" value="InterPro"/>
</dbReference>
<sequence length="206" mass="24667">MYLMDLHPSNSLTHFELFQRYDSSIGKTISFRQVQLEEDLDRLHQWMHEPHVIPFWNLAIPREQYREHLCKFLADSHQTLYIGSLDGVPMSYWETYWAKDDILGKFYDFHPEDQGIHLLIGPPSFLGKGYIYPLLQTMTYHLFQHPQTEKIVAEPDIRNKKMIYVFQKCGFEFQKEIDLPDKRAALMYCYREPFLRSVSHGKIIYK</sequence>
<dbReference type="PANTHER" id="PTHR31438:SF1">
    <property type="entry name" value="LYSINE N-ACYLTRANSFERASE C17G9.06C-RELATED"/>
    <property type="match status" value="1"/>
</dbReference>